<evidence type="ECO:0000256" key="3">
    <source>
        <dbReference type="ARBA" id="ARBA00022833"/>
    </source>
</evidence>
<dbReference type="Proteomes" id="UP001195483">
    <property type="component" value="Unassembled WGS sequence"/>
</dbReference>
<keyword evidence="3" id="KW-0862">Zinc</keyword>
<reference evidence="6" key="1">
    <citation type="journal article" date="2021" name="Genome Biol. Evol.">
        <title>A High-Quality Reference Genome for a Parasitic Bivalve with Doubly Uniparental Inheritance (Bivalvia: Unionida).</title>
        <authorList>
            <person name="Smith C.H."/>
        </authorList>
    </citation>
    <scope>NUCLEOTIDE SEQUENCE</scope>
    <source>
        <strain evidence="6">CHS0354</strain>
    </source>
</reference>
<dbReference type="PANTHER" id="PTHR25462">
    <property type="entry name" value="BONUS, ISOFORM C-RELATED"/>
    <property type="match status" value="1"/>
</dbReference>
<evidence type="ECO:0000256" key="2">
    <source>
        <dbReference type="ARBA" id="ARBA00022771"/>
    </source>
</evidence>
<reference evidence="6" key="3">
    <citation type="submission" date="2023-05" db="EMBL/GenBank/DDBJ databases">
        <authorList>
            <person name="Smith C.H."/>
        </authorList>
    </citation>
    <scope>NUCLEOTIDE SEQUENCE</scope>
    <source>
        <strain evidence="6">CHS0354</strain>
        <tissue evidence="6">Mantle</tissue>
    </source>
</reference>
<keyword evidence="2 4" id="KW-0863">Zinc-finger</keyword>
<dbReference type="AlphaFoldDB" id="A0AAE0S0Y2"/>
<evidence type="ECO:0000259" key="5">
    <source>
        <dbReference type="PROSITE" id="PS50119"/>
    </source>
</evidence>
<evidence type="ECO:0000313" key="6">
    <source>
        <dbReference type="EMBL" id="KAK3583357.1"/>
    </source>
</evidence>
<dbReference type="PANTHER" id="PTHR25462:SF296">
    <property type="entry name" value="MEIOTIC P26, ISOFORM F"/>
    <property type="match status" value="1"/>
</dbReference>
<dbReference type="PROSITE" id="PS00518">
    <property type="entry name" value="ZF_RING_1"/>
    <property type="match status" value="1"/>
</dbReference>
<dbReference type="InterPro" id="IPR018957">
    <property type="entry name" value="Znf_C3HC4_RING-type"/>
</dbReference>
<dbReference type="InterPro" id="IPR017907">
    <property type="entry name" value="Znf_RING_CS"/>
</dbReference>
<keyword evidence="1" id="KW-0479">Metal-binding</keyword>
<dbReference type="InterPro" id="IPR047153">
    <property type="entry name" value="TRIM45/56/19-like"/>
</dbReference>
<protein>
    <recommendedName>
        <fullName evidence="5">B box-type domain-containing protein</fullName>
    </recommendedName>
</protein>
<feature type="domain" description="B box-type" evidence="5">
    <location>
        <begin position="145"/>
        <end position="189"/>
    </location>
</feature>
<dbReference type="GO" id="GO:0008270">
    <property type="term" value="F:zinc ion binding"/>
    <property type="evidence" value="ECO:0007669"/>
    <property type="project" value="UniProtKB-KW"/>
</dbReference>
<dbReference type="Gene3D" id="3.30.40.10">
    <property type="entry name" value="Zinc/RING finger domain, C3HC4 (zinc finger)"/>
    <property type="match status" value="1"/>
</dbReference>
<dbReference type="Pfam" id="PF00097">
    <property type="entry name" value="zf-C3HC4"/>
    <property type="match status" value="1"/>
</dbReference>
<dbReference type="SUPFAM" id="SSF57850">
    <property type="entry name" value="RING/U-box"/>
    <property type="match status" value="1"/>
</dbReference>
<accession>A0AAE0S0Y2</accession>
<evidence type="ECO:0000313" key="7">
    <source>
        <dbReference type="Proteomes" id="UP001195483"/>
    </source>
</evidence>
<dbReference type="Pfam" id="PF00643">
    <property type="entry name" value="zf-B_box"/>
    <property type="match status" value="1"/>
</dbReference>
<keyword evidence="7" id="KW-1185">Reference proteome</keyword>
<dbReference type="EMBL" id="JAEAOA010002269">
    <property type="protein sequence ID" value="KAK3583357.1"/>
    <property type="molecule type" value="Genomic_DNA"/>
</dbReference>
<sequence length="280" mass="32264">MGLSSAHSLYTQRYSCLRWEFHDHVSADALRSNFGLLKFICARIHTLKCCYKIIGRYVFVWQLRGSRKIINTPRYLPCRHTFCEICLDDLIQTSVASYNKEVSFSCPVRKKKTLSPLPAISIDKWARHFPDDHILLSLLTDDRRHVKSLCSPCRMIGTTVHSTIFCTTFEQALCLNCRKSHESHSLVETSDISSMPNANGCLTFTSPCPVHTSREIEFICMSHDIMCCSDCVIDNHRRYTTLRIEDLSEELIQAKTSTDKIKNMKKLIGHLDCYMATRWL</sequence>
<organism evidence="6 7">
    <name type="scientific">Potamilus streckersoni</name>
    <dbReference type="NCBI Taxonomy" id="2493646"/>
    <lineage>
        <taxon>Eukaryota</taxon>
        <taxon>Metazoa</taxon>
        <taxon>Spiralia</taxon>
        <taxon>Lophotrochozoa</taxon>
        <taxon>Mollusca</taxon>
        <taxon>Bivalvia</taxon>
        <taxon>Autobranchia</taxon>
        <taxon>Heteroconchia</taxon>
        <taxon>Palaeoheterodonta</taxon>
        <taxon>Unionida</taxon>
        <taxon>Unionoidea</taxon>
        <taxon>Unionidae</taxon>
        <taxon>Ambleminae</taxon>
        <taxon>Lampsilini</taxon>
        <taxon>Potamilus</taxon>
    </lineage>
</organism>
<name>A0AAE0S0Y2_9BIVA</name>
<dbReference type="PROSITE" id="PS50119">
    <property type="entry name" value="ZF_BBOX"/>
    <property type="match status" value="1"/>
</dbReference>
<reference evidence="6" key="2">
    <citation type="journal article" date="2021" name="Genome Biol. Evol.">
        <title>Developing a high-quality reference genome for a parasitic bivalve with doubly uniparental inheritance (Bivalvia: Unionida).</title>
        <authorList>
            <person name="Smith C.H."/>
        </authorList>
    </citation>
    <scope>NUCLEOTIDE SEQUENCE</scope>
    <source>
        <strain evidence="6">CHS0354</strain>
        <tissue evidence="6">Mantle</tissue>
    </source>
</reference>
<dbReference type="SUPFAM" id="SSF57845">
    <property type="entry name" value="B-box zinc-binding domain"/>
    <property type="match status" value="1"/>
</dbReference>
<dbReference type="InterPro" id="IPR000315">
    <property type="entry name" value="Znf_B-box"/>
</dbReference>
<dbReference type="InterPro" id="IPR013083">
    <property type="entry name" value="Znf_RING/FYVE/PHD"/>
</dbReference>
<evidence type="ECO:0000256" key="1">
    <source>
        <dbReference type="ARBA" id="ARBA00022723"/>
    </source>
</evidence>
<proteinExistence type="predicted"/>
<gene>
    <name evidence="6" type="ORF">CHS0354_038976</name>
</gene>
<comment type="caution">
    <text evidence="6">The sequence shown here is derived from an EMBL/GenBank/DDBJ whole genome shotgun (WGS) entry which is preliminary data.</text>
</comment>
<dbReference type="Gene3D" id="3.30.160.60">
    <property type="entry name" value="Classic Zinc Finger"/>
    <property type="match status" value="1"/>
</dbReference>
<evidence type="ECO:0000256" key="4">
    <source>
        <dbReference type="PROSITE-ProRule" id="PRU00024"/>
    </source>
</evidence>